<dbReference type="GO" id="GO:0006351">
    <property type="term" value="P:DNA-templated transcription"/>
    <property type="evidence" value="ECO:0007669"/>
    <property type="project" value="InterPro"/>
</dbReference>
<dbReference type="InterPro" id="IPR007219">
    <property type="entry name" value="XnlR_reg_dom"/>
</dbReference>
<evidence type="ECO:0000256" key="5">
    <source>
        <dbReference type="ARBA" id="ARBA00023163"/>
    </source>
</evidence>
<evidence type="ECO:0000256" key="4">
    <source>
        <dbReference type="ARBA" id="ARBA00023125"/>
    </source>
</evidence>
<keyword evidence="6" id="KW-0539">Nucleus</keyword>
<feature type="region of interest" description="Disordered" evidence="7">
    <location>
        <begin position="100"/>
        <end position="145"/>
    </location>
</feature>
<dbReference type="PROSITE" id="PS50048">
    <property type="entry name" value="ZN2_CY6_FUNGAL_2"/>
    <property type="match status" value="1"/>
</dbReference>
<dbReference type="GO" id="GO:0005634">
    <property type="term" value="C:nucleus"/>
    <property type="evidence" value="ECO:0007669"/>
    <property type="project" value="UniProtKB-SubCell"/>
</dbReference>
<dbReference type="EMBL" id="JAGPNK010000004">
    <property type="protein sequence ID" value="KAH7323179.1"/>
    <property type="molecule type" value="Genomic_DNA"/>
</dbReference>
<dbReference type="CDD" id="cd12148">
    <property type="entry name" value="fungal_TF_MHR"/>
    <property type="match status" value="1"/>
</dbReference>
<dbReference type="SMART" id="SM00066">
    <property type="entry name" value="GAL4"/>
    <property type="match status" value="1"/>
</dbReference>
<dbReference type="OrthoDB" id="3037908at2759"/>
<comment type="caution">
    <text evidence="9">The sequence shown here is derived from an EMBL/GenBank/DDBJ whole genome shotgun (WGS) entry which is preliminary data.</text>
</comment>
<dbReference type="SMART" id="SM00906">
    <property type="entry name" value="Fungal_trans"/>
    <property type="match status" value="1"/>
</dbReference>
<keyword evidence="3" id="KW-0805">Transcription regulation</keyword>
<dbReference type="CDD" id="cd00067">
    <property type="entry name" value="GAL4"/>
    <property type="match status" value="1"/>
</dbReference>
<evidence type="ECO:0000313" key="10">
    <source>
        <dbReference type="Proteomes" id="UP000813444"/>
    </source>
</evidence>
<dbReference type="GO" id="GO:0008270">
    <property type="term" value="F:zinc ion binding"/>
    <property type="evidence" value="ECO:0007669"/>
    <property type="project" value="InterPro"/>
</dbReference>
<dbReference type="Gene3D" id="4.10.240.10">
    <property type="entry name" value="Zn(2)-C6 fungal-type DNA-binding domain"/>
    <property type="match status" value="1"/>
</dbReference>
<evidence type="ECO:0000259" key="8">
    <source>
        <dbReference type="PROSITE" id="PS50048"/>
    </source>
</evidence>
<keyword evidence="5" id="KW-0804">Transcription</keyword>
<dbReference type="PANTHER" id="PTHR47338:SF3">
    <property type="entry name" value="C6 FINGER DOMAIN TRANSCRIPTION FACTOR DBAA-RELATED"/>
    <property type="match status" value="1"/>
</dbReference>
<dbReference type="AlphaFoldDB" id="A0A8K0WTU0"/>
<evidence type="ECO:0000256" key="2">
    <source>
        <dbReference type="ARBA" id="ARBA00022723"/>
    </source>
</evidence>
<feature type="domain" description="Zn(2)-C6 fungal-type" evidence="8">
    <location>
        <begin position="43"/>
        <end position="73"/>
    </location>
</feature>
<organism evidence="9 10">
    <name type="scientific">Stachybotrys elegans</name>
    <dbReference type="NCBI Taxonomy" id="80388"/>
    <lineage>
        <taxon>Eukaryota</taxon>
        <taxon>Fungi</taxon>
        <taxon>Dikarya</taxon>
        <taxon>Ascomycota</taxon>
        <taxon>Pezizomycotina</taxon>
        <taxon>Sordariomycetes</taxon>
        <taxon>Hypocreomycetidae</taxon>
        <taxon>Hypocreales</taxon>
        <taxon>Stachybotryaceae</taxon>
        <taxon>Stachybotrys</taxon>
    </lineage>
</organism>
<comment type="subcellular location">
    <subcellularLocation>
        <location evidence="1">Nucleus</location>
    </subcellularLocation>
</comment>
<reference evidence="9" key="1">
    <citation type="journal article" date="2021" name="Nat. Commun.">
        <title>Genetic determinants of endophytism in the Arabidopsis root mycobiome.</title>
        <authorList>
            <person name="Mesny F."/>
            <person name="Miyauchi S."/>
            <person name="Thiergart T."/>
            <person name="Pickel B."/>
            <person name="Atanasova L."/>
            <person name="Karlsson M."/>
            <person name="Huettel B."/>
            <person name="Barry K.W."/>
            <person name="Haridas S."/>
            <person name="Chen C."/>
            <person name="Bauer D."/>
            <person name="Andreopoulos W."/>
            <person name="Pangilinan J."/>
            <person name="LaButti K."/>
            <person name="Riley R."/>
            <person name="Lipzen A."/>
            <person name="Clum A."/>
            <person name="Drula E."/>
            <person name="Henrissat B."/>
            <person name="Kohler A."/>
            <person name="Grigoriev I.V."/>
            <person name="Martin F.M."/>
            <person name="Hacquard S."/>
        </authorList>
    </citation>
    <scope>NUCLEOTIDE SEQUENCE</scope>
    <source>
        <strain evidence="9">MPI-CAGE-CH-0235</strain>
    </source>
</reference>
<protein>
    <submittedName>
        <fullName evidence="9">Fungal-specific transcription factor domain-containing protein</fullName>
    </submittedName>
</protein>
<proteinExistence type="predicted"/>
<evidence type="ECO:0000256" key="6">
    <source>
        <dbReference type="ARBA" id="ARBA00023242"/>
    </source>
</evidence>
<feature type="compositionally biased region" description="Low complexity" evidence="7">
    <location>
        <begin position="112"/>
        <end position="140"/>
    </location>
</feature>
<evidence type="ECO:0000256" key="7">
    <source>
        <dbReference type="SAM" id="MobiDB-lite"/>
    </source>
</evidence>
<evidence type="ECO:0000256" key="1">
    <source>
        <dbReference type="ARBA" id="ARBA00004123"/>
    </source>
</evidence>
<keyword evidence="10" id="KW-1185">Reference proteome</keyword>
<dbReference type="Proteomes" id="UP000813444">
    <property type="component" value="Unassembled WGS sequence"/>
</dbReference>
<dbReference type="PANTHER" id="PTHR47338">
    <property type="entry name" value="ZN(II)2CYS6 TRANSCRIPTION FACTOR (EUROFUNG)-RELATED"/>
    <property type="match status" value="1"/>
</dbReference>
<dbReference type="InterPro" id="IPR050815">
    <property type="entry name" value="TF_fung"/>
</dbReference>
<dbReference type="SUPFAM" id="SSF57701">
    <property type="entry name" value="Zn2/Cys6 DNA-binding domain"/>
    <property type="match status" value="1"/>
</dbReference>
<keyword evidence="2" id="KW-0479">Metal-binding</keyword>
<dbReference type="InterPro" id="IPR001138">
    <property type="entry name" value="Zn2Cys6_DnaBD"/>
</dbReference>
<name>A0A8K0WTU0_9HYPO</name>
<evidence type="ECO:0000313" key="9">
    <source>
        <dbReference type="EMBL" id="KAH7323179.1"/>
    </source>
</evidence>
<feature type="region of interest" description="Disordered" evidence="7">
    <location>
        <begin position="1"/>
        <end position="42"/>
    </location>
</feature>
<dbReference type="PROSITE" id="PS00463">
    <property type="entry name" value="ZN2_CY6_FUNGAL_1"/>
    <property type="match status" value="1"/>
</dbReference>
<keyword evidence="4" id="KW-0238">DNA-binding</keyword>
<evidence type="ECO:0000256" key="3">
    <source>
        <dbReference type="ARBA" id="ARBA00023015"/>
    </source>
</evidence>
<dbReference type="InterPro" id="IPR036864">
    <property type="entry name" value="Zn2-C6_fun-type_DNA-bd_sf"/>
</dbReference>
<dbReference type="GO" id="GO:0000981">
    <property type="term" value="F:DNA-binding transcription factor activity, RNA polymerase II-specific"/>
    <property type="evidence" value="ECO:0007669"/>
    <property type="project" value="InterPro"/>
</dbReference>
<dbReference type="GO" id="GO:0003677">
    <property type="term" value="F:DNA binding"/>
    <property type="evidence" value="ECO:0007669"/>
    <property type="project" value="UniProtKB-KW"/>
</dbReference>
<gene>
    <name evidence="9" type="ORF">B0I35DRAFT_459306</name>
</gene>
<accession>A0A8K0WTU0</accession>
<dbReference type="Pfam" id="PF00172">
    <property type="entry name" value="Zn_clus"/>
    <property type="match status" value="1"/>
</dbReference>
<sequence length="637" mass="69694">MSFAFDIDYPVGPAASAATSTSPLDKPGPEPGQQRSRQQPGSACDECRRRKLRCNRATPQCLACANSGTKCVVRSTCPPRGPRKGYLRELQKQIEHLQTQVNEQNREEGSKTSQAAADTTLSSSTSSTASISGSATSASSRQAPGIDNEDLIHIRGPSAGQFGEMQPWAGSVVGSLDMSLPLSSLNFEIDGLGSGGGGGGSGDSSNNNSMAVFSSPFDQQAAITPTHQTLGLEIFLTPIICADLDQLYFDRVHPFAPILQKFRYLSWARQPDKSKQRTCLQYAMWTLAASLSSQFQLLRLHLYAEARQRLDAFETDNQNTLTYCVEQVQAWILLAIYELTSNTCNYQRGMVSAGRAFRLAQLMRLNELDGPNSIAAATMCQGQGDWIDMESMRRTFWVVYTVDRFTSALDGLPLTFNERQIYTRLPAPESHFMSGRATNMCFLSEVVNGTGGGEFCVSEMSDSMHTTLPFTESIIIATICGRTLEQKQDPFQQFPDQDHQALRALLTHRINTLSVRMSSTSEHPDAMLLFVALTAYMVVFMLSDGTDTMPLCAELVDAVQQVGVLTATLGQLNHFQTHPFTPIPLLLGARFCMANKHSQDSACIHLETRLAAALEGLAHVNGLAQNFPRLLQGLSPV</sequence>
<dbReference type="Pfam" id="PF04082">
    <property type="entry name" value="Fungal_trans"/>
    <property type="match status" value="1"/>
</dbReference>